<accession>A0A3P7KMD7</accession>
<protein>
    <submittedName>
        <fullName evidence="1">Uncharacterized protein</fullName>
    </submittedName>
</protein>
<dbReference type="AlphaFoldDB" id="A0A3P7KMD7"/>
<feature type="non-terminal residue" evidence="1">
    <location>
        <position position="1"/>
    </location>
</feature>
<proteinExistence type="predicted"/>
<dbReference type="Proteomes" id="UP000271087">
    <property type="component" value="Unassembled WGS sequence"/>
</dbReference>
<organism evidence="1 2">
    <name type="scientific">Onchocerca ochengi</name>
    <name type="common">Filarial nematode worm</name>
    <dbReference type="NCBI Taxonomy" id="42157"/>
    <lineage>
        <taxon>Eukaryota</taxon>
        <taxon>Metazoa</taxon>
        <taxon>Ecdysozoa</taxon>
        <taxon>Nematoda</taxon>
        <taxon>Chromadorea</taxon>
        <taxon>Rhabditida</taxon>
        <taxon>Spirurina</taxon>
        <taxon>Spiruromorpha</taxon>
        <taxon>Filarioidea</taxon>
        <taxon>Onchocercidae</taxon>
        <taxon>Onchocerca</taxon>
    </lineage>
</organism>
<keyword evidence="2" id="KW-1185">Reference proteome</keyword>
<evidence type="ECO:0000313" key="1">
    <source>
        <dbReference type="EMBL" id="VDM94480.1"/>
    </source>
</evidence>
<name>A0A3P7KMD7_ONCOC</name>
<reference evidence="1 2" key="1">
    <citation type="submission" date="2018-08" db="EMBL/GenBank/DDBJ databases">
        <authorList>
            <person name="Laetsch R D."/>
            <person name="Stevens L."/>
            <person name="Kumar S."/>
            <person name="Blaxter L. M."/>
        </authorList>
    </citation>
    <scope>NUCLEOTIDE SEQUENCE [LARGE SCALE GENOMIC DNA]</scope>
</reference>
<sequence length="18" mass="2198">NRVNNIESLTEEDKYQFV</sequence>
<evidence type="ECO:0000313" key="2">
    <source>
        <dbReference type="Proteomes" id="UP000271087"/>
    </source>
</evidence>
<dbReference type="EMBL" id="UYRW01006520">
    <property type="protein sequence ID" value="VDM94480.1"/>
    <property type="molecule type" value="Genomic_DNA"/>
</dbReference>
<gene>
    <name evidence="1" type="ORF">NOO_LOCUS10753</name>
</gene>